<gene>
    <name evidence="1" type="ORF">BaRGS_00025863</name>
</gene>
<evidence type="ECO:0000313" key="2">
    <source>
        <dbReference type="Proteomes" id="UP001519460"/>
    </source>
</evidence>
<dbReference type="AlphaFoldDB" id="A0ABD0K7L2"/>
<evidence type="ECO:0000313" key="1">
    <source>
        <dbReference type="EMBL" id="KAK7482963.1"/>
    </source>
</evidence>
<protein>
    <submittedName>
        <fullName evidence="1">Uncharacterized protein</fullName>
    </submittedName>
</protein>
<dbReference type="EMBL" id="JACVVK020000236">
    <property type="protein sequence ID" value="KAK7482963.1"/>
    <property type="molecule type" value="Genomic_DNA"/>
</dbReference>
<proteinExistence type="predicted"/>
<reference evidence="1 2" key="1">
    <citation type="journal article" date="2023" name="Sci. Data">
        <title>Genome assembly of the Korean intertidal mud-creeper Batillaria attramentaria.</title>
        <authorList>
            <person name="Patra A.K."/>
            <person name="Ho P.T."/>
            <person name="Jun S."/>
            <person name="Lee S.J."/>
            <person name="Kim Y."/>
            <person name="Won Y.J."/>
        </authorList>
    </citation>
    <scope>NUCLEOTIDE SEQUENCE [LARGE SCALE GENOMIC DNA]</scope>
    <source>
        <strain evidence="1">Wonlab-2016</strain>
    </source>
</reference>
<feature type="non-terminal residue" evidence="1">
    <location>
        <position position="91"/>
    </location>
</feature>
<accession>A0ABD0K7L2</accession>
<name>A0ABD0K7L2_9CAEN</name>
<dbReference type="Proteomes" id="UP001519460">
    <property type="component" value="Unassembled WGS sequence"/>
</dbReference>
<organism evidence="1 2">
    <name type="scientific">Batillaria attramentaria</name>
    <dbReference type="NCBI Taxonomy" id="370345"/>
    <lineage>
        <taxon>Eukaryota</taxon>
        <taxon>Metazoa</taxon>
        <taxon>Spiralia</taxon>
        <taxon>Lophotrochozoa</taxon>
        <taxon>Mollusca</taxon>
        <taxon>Gastropoda</taxon>
        <taxon>Caenogastropoda</taxon>
        <taxon>Sorbeoconcha</taxon>
        <taxon>Cerithioidea</taxon>
        <taxon>Batillariidae</taxon>
        <taxon>Batillaria</taxon>
    </lineage>
</organism>
<keyword evidence="2" id="KW-1185">Reference proteome</keyword>
<comment type="caution">
    <text evidence="1">The sequence shown here is derived from an EMBL/GenBank/DDBJ whole genome shotgun (WGS) entry which is preliminary data.</text>
</comment>
<sequence>MAAAVAGRTRVAGVRHQLQLVDNLAQEGVSMHVHFHLRPTFRSPTAADDLGEKRAGEMESPTYNEFQAEFANLLNSSYVEKLCYLLSLQDG</sequence>